<evidence type="ECO:0000313" key="1">
    <source>
        <dbReference type="EMBL" id="TEA06628.1"/>
    </source>
</evidence>
<dbReference type="Proteomes" id="UP000294604">
    <property type="component" value="Unassembled WGS sequence"/>
</dbReference>
<dbReference type="Gene3D" id="3.50.50.60">
    <property type="entry name" value="FAD/NAD(P)-binding domain"/>
    <property type="match status" value="1"/>
</dbReference>
<dbReference type="SUPFAM" id="SSF51905">
    <property type="entry name" value="FAD/NAD(P)-binding domain"/>
    <property type="match status" value="1"/>
</dbReference>
<organism evidence="1 2">
    <name type="scientific">Mycobacteroides salmoniphilum</name>
    <dbReference type="NCBI Taxonomy" id="404941"/>
    <lineage>
        <taxon>Bacteria</taxon>
        <taxon>Bacillati</taxon>
        <taxon>Actinomycetota</taxon>
        <taxon>Actinomycetes</taxon>
        <taxon>Mycobacteriales</taxon>
        <taxon>Mycobacteriaceae</taxon>
        <taxon>Mycobacteroides</taxon>
    </lineage>
</organism>
<dbReference type="AlphaFoldDB" id="A0A4R8SWE4"/>
<comment type="caution">
    <text evidence="1">The sequence shown here is derived from an EMBL/GenBank/DDBJ whole genome shotgun (WGS) entry which is preliminary data.</text>
</comment>
<dbReference type="PRINTS" id="PR00411">
    <property type="entry name" value="PNDRDTASEI"/>
</dbReference>
<gene>
    <name evidence="1" type="ORF">CCUG60884_01766</name>
</gene>
<name>A0A4R8SWE4_9MYCO</name>
<reference evidence="1 2" key="1">
    <citation type="journal article" date="2019" name="Sci. Rep.">
        <title>Extended insight into the Mycobacterium chelonae-abscessus complex through whole genome sequencing of Mycobacterium salmoniphilum outbreak and Mycobacterium salmoniphilum-like strains.</title>
        <authorList>
            <person name="Behra P.R.K."/>
            <person name="Das S."/>
            <person name="Pettersson B.M.F."/>
            <person name="Shirreff L."/>
            <person name="DuCote T."/>
            <person name="Jacobsson K.G."/>
            <person name="Ennis D.G."/>
            <person name="Kirsebom L.A."/>
        </authorList>
    </citation>
    <scope>NUCLEOTIDE SEQUENCE [LARGE SCALE GENOMIC DNA]</scope>
    <source>
        <strain evidence="1 2">CCUG 60884</strain>
    </source>
</reference>
<dbReference type="RefSeq" id="WP_134083878.1">
    <property type="nucleotide sequence ID" value="NZ_PECL01000007.1"/>
</dbReference>
<proteinExistence type="predicted"/>
<evidence type="ECO:0008006" key="3">
    <source>
        <dbReference type="Google" id="ProtNLM"/>
    </source>
</evidence>
<dbReference type="PANTHER" id="PTHR10668">
    <property type="entry name" value="PHYTOENE DEHYDROGENASE"/>
    <property type="match status" value="1"/>
</dbReference>
<sequence>MSDATIVGSGPNGLAAAITLARAGISVTVLEATDETGGGCRSSERIEPGLIHDHCAATHPMAIGSSFLTSLDLARHGVRWLLPEIDCVHPLDDGSAGVLYRSVDDTATLMGRDGNRWRALFGYPSEHFETLVEDITAPLLRVPHHPVQMARFGLPAALPASTIARLLRTESARALYGGVAAHAFRPLHYPMTAAVGLGIMTAGHRYGWPVVSGGTGSLVRAMTATLAELGGEVCTGVRIDDAAQLPDADLTLFDLEPGSVAKILGDRLPARVTRAFTRFRHGPGAFKVDFAVDGGVPWTAPAARRAGTVHLGGTYAEVASTERQIHAGVMPERPFVLAGQQYLADPQRSAGTIHPLWTYAHVPFGYAGDATEAIIRQIERFAPGFRERIVSTTVRSTTEMSVYNANYVGGDIMTGAKDIRQLVFGPRVGLNPYSLGTPGMFLCSAATPPGPGAHGMCGVHAANAALKHLPRRGPTAYR</sequence>
<dbReference type="EMBL" id="PECL01000007">
    <property type="protein sequence ID" value="TEA06628.1"/>
    <property type="molecule type" value="Genomic_DNA"/>
</dbReference>
<dbReference type="Pfam" id="PF13450">
    <property type="entry name" value="NAD_binding_8"/>
    <property type="match status" value="1"/>
</dbReference>
<protein>
    <recommendedName>
        <fullName evidence="3">Ribulose-1,5-biphosphate synthetase</fullName>
    </recommendedName>
</protein>
<dbReference type="PANTHER" id="PTHR10668:SF105">
    <property type="entry name" value="DEHYDROGENASE-RELATED"/>
    <property type="match status" value="1"/>
</dbReference>
<evidence type="ECO:0000313" key="2">
    <source>
        <dbReference type="Proteomes" id="UP000294604"/>
    </source>
</evidence>
<dbReference type="STRING" id="404941.GCA_002013645_02960"/>
<dbReference type="InterPro" id="IPR036188">
    <property type="entry name" value="FAD/NAD-bd_sf"/>
</dbReference>
<accession>A0A4R8SWE4</accession>